<reference evidence="7 8" key="1">
    <citation type="submission" date="2014-08" db="EMBL/GenBank/DDBJ databases">
        <title>Porphyromonas gulae strain:COT-052_OH3439 Genome sequencing.</title>
        <authorList>
            <person name="Wallis C."/>
            <person name="Deusch O."/>
            <person name="O'Flynn C."/>
            <person name="Davis I."/>
            <person name="Jospin G."/>
            <person name="Darling A.E."/>
            <person name="Coil D.A."/>
            <person name="Alexiev A."/>
            <person name="Horsfall A."/>
            <person name="Kirkwood N."/>
            <person name="Harris S."/>
            <person name="Eisen J.A."/>
        </authorList>
    </citation>
    <scope>NUCLEOTIDE SEQUENCE [LARGE SCALE GENOMIC DNA]</scope>
    <source>
        <strain evidence="8">COT-052 OH3439</strain>
    </source>
</reference>
<dbReference type="SUPFAM" id="SSF51735">
    <property type="entry name" value="NAD(P)-binding Rossmann-fold domains"/>
    <property type="match status" value="1"/>
</dbReference>
<accession>A0A0A2F8M7</accession>
<dbReference type="InterPro" id="IPR036291">
    <property type="entry name" value="NAD(P)-bd_dom_sf"/>
</dbReference>
<dbReference type="InterPro" id="IPR029752">
    <property type="entry name" value="D-isomer_DH_CS1"/>
</dbReference>
<dbReference type="Proteomes" id="UP000030146">
    <property type="component" value="Unassembled WGS sequence"/>
</dbReference>
<dbReference type="Gene3D" id="3.40.50.720">
    <property type="entry name" value="NAD(P)-binding Rossmann-like Domain"/>
    <property type="match status" value="2"/>
</dbReference>
<comment type="similarity">
    <text evidence="1 4">Belongs to the D-isomer specific 2-hydroxyacid dehydrogenase family.</text>
</comment>
<evidence type="ECO:0000259" key="5">
    <source>
        <dbReference type="Pfam" id="PF00389"/>
    </source>
</evidence>
<gene>
    <name evidence="7" type="ORF">HR15_10575</name>
</gene>
<keyword evidence="8" id="KW-1185">Reference proteome</keyword>
<sequence>MKIVIADSYAALPGDLDWSGIEEMGECVFYEYTRPEDLALRAADAEILLTNKTPVTAADMERMPHLRCIGLMITGLNLIDMDAARRRGITITNIPRYSTESVAQMAISHLLHIAMPIGGLSRQVKDGRWQNDYEQIARDTYQIELNGLTMAIVGLGAIGTRVAEMAHGFGMKILAHTSKSPMELPSYIEKADSMEELFSRADVLSLHCPLTQQTHKIVSADRLALMKPTAILLNMSRGGLIDEEALASALNEGRLYAAGLDVLAEEPPRMDHPLLKARNCHITPHMGWNTDAARLRLSRTIKENLRAFISGHPVNVV</sequence>
<dbReference type="AlphaFoldDB" id="A0A0A2F8M7"/>
<organism evidence="7 8">
    <name type="scientific">Porphyromonas gulae</name>
    <dbReference type="NCBI Taxonomy" id="111105"/>
    <lineage>
        <taxon>Bacteria</taxon>
        <taxon>Pseudomonadati</taxon>
        <taxon>Bacteroidota</taxon>
        <taxon>Bacteroidia</taxon>
        <taxon>Bacteroidales</taxon>
        <taxon>Porphyromonadaceae</taxon>
        <taxon>Porphyromonas</taxon>
    </lineage>
</organism>
<evidence type="ECO:0000256" key="1">
    <source>
        <dbReference type="ARBA" id="ARBA00005854"/>
    </source>
</evidence>
<dbReference type="Pfam" id="PF02826">
    <property type="entry name" value="2-Hacid_dh_C"/>
    <property type="match status" value="1"/>
</dbReference>
<keyword evidence="3" id="KW-0520">NAD</keyword>
<dbReference type="PANTHER" id="PTHR43761:SF1">
    <property type="entry name" value="D-ISOMER SPECIFIC 2-HYDROXYACID DEHYDROGENASE CATALYTIC DOMAIN-CONTAINING PROTEIN-RELATED"/>
    <property type="match status" value="1"/>
</dbReference>
<keyword evidence="2 4" id="KW-0560">Oxidoreductase</keyword>
<feature type="domain" description="D-isomer specific 2-hydroxyacid dehydrogenase NAD-binding" evidence="6">
    <location>
        <begin position="108"/>
        <end position="287"/>
    </location>
</feature>
<dbReference type="InterPro" id="IPR050418">
    <property type="entry name" value="D-iso_2-hydroxyacid_DH_PdxB"/>
</dbReference>
<dbReference type="FunFam" id="3.40.50.720:FF:000203">
    <property type="entry name" value="D-3-phosphoglycerate dehydrogenase (SerA)"/>
    <property type="match status" value="1"/>
</dbReference>
<evidence type="ECO:0000256" key="4">
    <source>
        <dbReference type="RuleBase" id="RU003719"/>
    </source>
</evidence>
<dbReference type="RefSeq" id="WP_039426446.1">
    <property type="nucleotide sequence ID" value="NZ_JRAK01000139.1"/>
</dbReference>
<dbReference type="Pfam" id="PF00389">
    <property type="entry name" value="2-Hacid_dh"/>
    <property type="match status" value="1"/>
</dbReference>
<dbReference type="InterPro" id="IPR006139">
    <property type="entry name" value="D-isomer_2_OHA_DH_cat_dom"/>
</dbReference>
<evidence type="ECO:0000313" key="7">
    <source>
        <dbReference type="EMBL" id="KGN84794.1"/>
    </source>
</evidence>
<comment type="caution">
    <text evidence="7">The sequence shown here is derived from an EMBL/GenBank/DDBJ whole genome shotgun (WGS) entry which is preliminary data.</text>
</comment>
<dbReference type="SUPFAM" id="SSF52283">
    <property type="entry name" value="Formate/glycerate dehydrogenase catalytic domain-like"/>
    <property type="match status" value="1"/>
</dbReference>
<proteinExistence type="inferred from homology"/>
<dbReference type="PROSITE" id="PS00065">
    <property type="entry name" value="D_2_HYDROXYACID_DH_1"/>
    <property type="match status" value="1"/>
</dbReference>
<name>A0A0A2F8M7_9PORP</name>
<dbReference type="PROSITE" id="PS00671">
    <property type="entry name" value="D_2_HYDROXYACID_DH_3"/>
    <property type="match status" value="1"/>
</dbReference>
<evidence type="ECO:0000259" key="6">
    <source>
        <dbReference type="Pfam" id="PF02826"/>
    </source>
</evidence>
<dbReference type="InterPro" id="IPR029753">
    <property type="entry name" value="D-isomer_DH_CS"/>
</dbReference>
<dbReference type="GO" id="GO:0051287">
    <property type="term" value="F:NAD binding"/>
    <property type="evidence" value="ECO:0007669"/>
    <property type="project" value="InterPro"/>
</dbReference>
<protein>
    <submittedName>
        <fullName evidence="7">Glycerate dehydrogenase</fullName>
    </submittedName>
</protein>
<evidence type="ECO:0000256" key="3">
    <source>
        <dbReference type="ARBA" id="ARBA00023027"/>
    </source>
</evidence>
<dbReference type="CDD" id="cd12162">
    <property type="entry name" value="2-Hacid_dh_4"/>
    <property type="match status" value="1"/>
</dbReference>
<evidence type="ECO:0000256" key="2">
    <source>
        <dbReference type="ARBA" id="ARBA00023002"/>
    </source>
</evidence>
<dbReference type="PROSITE" id="PS00670">
    <property type="entry name" value="D_2_HYDROXYACID_DH_2"/>
    <property type="match status" value="1"/>
</dbReference>
<evidence type="ECO:0000313" key="8">
    <source>
        <dbReference type="Proteomes" id="UP000030146"/>
    </source>
</evidence>
<feature type="domain" description="D-isomer specific 2-hydroxyacid dehydrogenase catalytic" evidence="5">
    <location>
        <begin position="23"/>
        <end position="314"/>
    </location>
</feature>
<dbReference type="PANTHER" id="PTHR43761">
    <property type="entry name" value="D-ISOMER SPECIFIC 2-HYDROXYACID DEHYDROGENASE FAMILY PROTEIN (AFU_ORTHOLOGUE AFUA_1G13630)"/>
    <property type="match status" value="1"/>
</dbReference>
<dbReference type="EMBL" id="JRAK01000139">
    <property type="protein sequence ID" value="KGN84794.1"/>
    <property type="molecule type" value="Genomic_DNA"/>
</dbReference>
<dbReference type="InterPro" id="IPR006140">
    <property type="entry name" value="D-isomer_DH_NAD-bd"/>
</dbReference>
<dbReference type="GO" id="GO:0016616">
    <property type="term" value="F:oxidoreductase activity, acting on the CH-OH group of donors, NAD or NADP as acceptor"/>
    <property type="evidence" value="ECO:0007669"/>
    <property type="project" value="InterPro"/>
</dbReference>